<evidence type="ECO:0000256" key="1">
    <source>
        <dbReference type="SAM" id="Phobius"/>
    </source>
</evidence>
<proteinExistence type="predicted"/>
<dbReference type="EMBL" id="HBUE01323539">
    <property type="protein sequence ID" value="CAG6589489.1"/>
    <property type="molecule type" value="Transcribed_RNA"/>
</dbReference>
<dbReference type="EMBL" id="HBUE01216988">
    <property type="protein sequence ID" value="CAG6537480.1"/>
    <property type="molecule type" value="Transcribed_RNA"/>
</dbReference>
<dbReference type="AlphaFoldDB" id="A0A8D8P5G9"/>
<dbReference type="EMBL" id="HBUE01323549">
    <property type="protein sequence ID" value="CAG6589492.1"/>
    <property type="molecule type" value="Transcribed_RNA"/>
</dbReference>
<reference evidence="2" key="1">
    <citation type="submission" date="2021-05" db="EMBL/GenBank/DDBJ databases">
        <authorList>
            <person name="Alioto T."/>
            <person name="Alioto T."/>
            <person name="Gomez Garrido J."/>
        </authorList>
    </citation>
    <scope>NUCLEOTIDE SEQUENCE</scope>
</reference>
<feature type="transmembrane region" description="Helical" evidence="1">
    <location>
        <begin position="52"/>
        <end position="78"/>
    </location>
</feature>
<dbReference type="EMBL" id="HBUE01216985">
    <property type="protein sequence ID" value="CAG6537479.1"/>
    <property type="molecule type" value="Transcribed_RNA"/>
</dbReference>
<dbReference type="EMBL" id="HBUE01323551">
    <property type="protein sequence ID" value="CAG6589493.1"/>
    <property type="molecule type" value="Transcribed_RNA"/>
</dbReference>
<dbReference type="EMBL" id="HBUE01323538">
    <property type="protein sequence ID" value="CAG6589488.1"/>
    <property type="molecule type" value="Transcribed_RNA"/>
</dbReference>
<dbReference type="EMBL" id="HBUE01216978">
    <property type="protein sequence ID" value="CAG6537476.1"/>
    <property type="molecule type" value="Transcribed_RNA"/>
</dbReference>
<accession>A0A8D8P5G9</accession>
<dbReference type="EMBL" id="HBUE01323546">
    <property type="protein sequence ID" value="CAG6589491.1"/>
    <property type="molecule type" value="Transcribed_RNA"/>
</dbReference>
<name>A0A8D8P5G9_CULPI</name>
<dbReference type="EMBL" id="HBUE01216995">
    <property type="protein sequence ID" value="CAG6537482.1"/>
    <property type="molecule type" value="Transcribed_RNA"/>
</dbReference>
<evidence type="ECO:0000313" key="2">
    <source>
        <dbReference type="EMBL" id="CAG6589491.1"/>
    </source>
</evidence>
<feature type="transmembrane region" description="Helical" evidence="1">
    <location>
        <begin position="98"/>
        <end position="115"/>
    </location>
</feature>
<dbReference type="EMBL" id="HBUE01216984">
    <property type="protein sequence ID" value="CAG6537478.1"/>
    <property type="molecule type" value="Transcribed_RNA"/>
</dbReference>
<dbReference type="EMBL" id="HBUE01216997">
    <property type="protein sequence ID" value="CAG6537483.1"/>
    <property type="molecule type" value="Transcribed_RNA"/>
</dbReference>
<keyword evidence="1" id="KW-0472">Membrane</keyword>
<keyword evidence="1" id="KW-1133">Transmembrane helix</keyword>
<dbReference type="EMBL" id="HBUE01323542">
    <property type="protein sequence ID" value="CAG6589490.1"/>
    <property type="molecule type" value="Transcribed_RNA"/>
</dbReference>
<feature type="transmembrane region" description="Helical" evidence="1">
    <location>
        <begin position="21"/>
        <end position="46"/>
    </location>
</feature>
<protein>
    <submittedName>
        <fullName evidence="2">(northern house mosquito) hypothetical protein</fullName>
    </submittedName>
</protein>
<sequence>MDGTSGRRCRRRKRIRRHVDILGGVVRLGLVVVLLLLLDLLLVLTMSRGINLVFTVSLAVWLRLLLLVVMIAAGAVVVGRPLVRDVTPVVHRFVRRGGRIGVSWLLLLVLLLVVLG</sequence>
<dbReference type="EMBL" id="HBUE01323532">
    <property type="protein sequence ID" value="CAG6589486.1"/>
    <property type="molecule type" value="Transcribed_RNA"/>
</dbReference>
<dbReference type="EMBL" id="HBUE01323535">
    <property type="protein sequence ID" value="CAG6589487.1"/>
    <property type="molecule type" value="Transcribed_RNA"/>
</dbReference>
<organism evidence="2">
    <name type="scientific">Culex pipiens</name>
    <name type="common">House mosquito</name>
    <dbReference type="NCBI Taxonomy" id="7175"/>
    <lineage>
        <taxon>Eukaryota</taxon>
        <taxon>Metazoa</taxon>
        <taxon>Ecdysozoa</taxon>
        <taxon>Arthropoda</taxon>
        <taxon>Hexapoda</taxon>
        <taxon>Insecta</taxon>
        <taxon>Pterygota</taxon>
        <taxon>Neoptera</taxon>
        <taxon>Endopterygota</taxon>
        <taxon>Diptera</taxon>
        <taxon>Nematocera</taxon>
        <taxon>Culicoidea</taxon>
        <taxon>Culicidae</taxon>
        <taxon>Culicinae</taxon>
        <taxon>Culicini</taxon>
        <taxon>Culex</taxon>
        <taxon>Culex</taxon>
    </lineage>
</organism>
<keyword evidence="1" id="KW-0812">Transmembrane</keyword>
<dbReference type="EMBL" id="HBUE01216981">
    <property type="protein sequence ID" value="CAG6537477.1"/>
    <property type="molecule type" value="Transcribed_RNA"/>
</dbReference>
<dbReference type="EMBL" id="HBUE01216992">
    <property type="protein sequence ID" value="CAG6537481.1"/>
    <property type="molecule type" value="Transcribed_RNA"/>
</dbReference>